<organism evidence="1 2">
    <name type="scientific">Dipteronia sinensis</name>
    <dbReference type="NCBI Taxonomy" id="43782"/>
    <lineage>
        <taxon>Eukaryota</taxon>
        <taxon>Viridiplantae</taxon>
        <taxon>Streptophyta</taxon>
        <taxon>Embryophyta</taxon>
        <taxon>Tracheophyta</taxon>
        <taxon>Spermatophyta</taxon>
        <taxon>Magnoliopsida</taxon>
        <taxon>eudicotyledons</taxon>
        <taxon>Gunneridae</taxon>
        <taxon>Pentapetalae</taxon>
        <taxon>rosids</taxon>
        <taxon>malvids</taxon>
        <taxon>Sapindales</taxon>
        <taxon>Sapindaceae</taxon>
        <taxon>Hippocastanoideae</taxon>
        <taxon>Acereae</taxon>
        <taxon>Dipteronia</taxon>
    </lineage>
</organism>
<name>A0AAE0B6D6_9ROSI</name>
<dbReference type="Proteomes" id="UP001281410">
    <property type="component" value="Unassembled WGS sequence"/>
</dbReference>
<comment type="caution">
    <text evidence="1">The sequence shown here is derived from an EMBL/GenBank/DDBJ whole genome shotgun (WGS) entry which is preliminary data.</text>
</comment>
<evidence type="ECO:0000313" key="2">
    <source>
        <dbReference type="Proteomes" id="UP001281410"/>
    </source>
</evidence>
<accession>A0AAE0B6D6</accession>
<gene>
    <name evidence="1" type="ORF">Dsin_002008</name>
</gene>
<dbReference type="AlphaFoldDB" id="A0AAE0B6D6"/>
<protein>
    <submittedName>
        <fullName evidence="1">Uncharacterized protein</fullName>
    </submittedName>
</protein>
<keyword evidence="2" id="KW-1185">Reference proteome</keyword>
<reference evidence="1" key="1">
    <citation type="journal article" date="2023" name="Plant J.">
        <title>Genome sequences and population genomics provide insights into the demographic history, inbreeding, and mutation load of two 'living fossil' tree species of Dipteronia.</title>
        <authorList>
            <person name="Feng Y."/>
            <person name="Comes H.P."/>
            <person name="Chen J."/>
            <person name="Zhu S."/>
            <person name="Lu R."/>
            <person name="Zhang X."/>
            <person name="Li P."/>
            <person name="Qiu J."/>
            <person name="Olsen K.M."/>
            <person name="Qiu Y."/>
        </authorList>
    </citation>
    <scope>NUCLEOTIDE SEQUENCE</scope>
    <source>
        <strain evidence="1">NBL</strain>
    </source>
</reference>
<sequence>MSFKSTLRFSLFLRDQNCQAIRVILVNPKTFYRVICHILTMFEGKCCEFLKRLQKIKVKLHSTYLSIDSLFDNIFSASISCLCKNRNFEMKLFCCPKMRGWQRHENIMKVL</sequence>
<evidence type="ECO:0000313" key="1">
    <source>
        <dbReference type="EMBL" id="KAK3230127.1"/>
    </source>
</evidence>
<proteinExistence type="predicted"/>
<dbReference type="EMBL" id="JANJYJ010000001">
    <property type="protein sequence ID" value="KAK3230127.1"/>
    <property type="molecule type" value="Genomic_DNA"/>
</dbReference>